<reference evidence="4" key="1">
    <citation type="journal article" date="2017" name="Genome Biol.">
        <title>Comparative genomics reveals high biological diversity and specific adaptations in the industrially and medically important fungal genus Aspergillus.</title>
        <authorList>
            <person name="de Vries R.P."/>
            <person name="Riley R."/>
            <person name="Wiebenga A."/>
            <person name="Aguilar-Osorio G."/>
            <person name="Amillis S."/>
            <person name="Uchima C.A."/>
            <person name="Anderluh G."/>
            <person name="Asadollahi M."/>
            <person name="Askin M."/>
            <person name="Barry K."/>
            <person name="Battaglia E."/>
            <person name="Bayram O."/>
            <person name="Benocci T."/>
            <person name="Braus-Stromeyer S.A."/>
            <person name="Caldana C."/>
            <person name="Canovas D."/>
            <person name="Cerqueira G.C."/>
            <person name="Chen F."/>
            <person name="Chen W."/>
            <person name="Choi C."/>
            <person name="Clum A."/>
            <person name="Dos Santos R.A."/>
            <person name="Damasio A.R."/>
            <person name="Diallinas G."/>
            <person name="Emri T."/>
            <person name="Fekete E."/>
            <person name="Flipphi M."/>
            <person name="Freyberg S."/>
            <person name="Gallo A."/>
            <person name="Gournas C."/>
            <person name="Habgood R."/>
            <person name="Hainaut M."/>
            <person name="Harispe M.L."/>
            <person name="Henrissat B."/>
            <person name="Hilden K.S."/>
            <person name="Hope R."/>
            <person name="Hossain A."/>
            <person name="Karabika E."/>
            <person name="Karaffa L."/>
            <person name="Karanyi Z."/>
            <person name="Krasevec N."/>
            <person name="Kuo A."/>
            <person name="Kusch H."/>
            <person name="LaButti K."/>
            <person name="Lagendijk E.L."/>
            <person name="Lapidus A."/>
            <person name="Levasseur A."/>
            <person name="Lindquist E."/>
            <person name="Lipzen A."/>
            <person name="Logrieco A.F."/>
            <person name="MacCabe A."/>
            <person name="Maekelae M.R."/>
            <person name="Malavazi I."/>
            <person name="Melin P."/>
            <person name="Meyer V."/>
            <person name="Mielnichuk N."/>
            <person name="Miskei M."/>
            <person name="Molnar A.P."/>
            <person name="Mule G."/>
            <person name="Ngan C.Y."/>
            <person name="Orejas M."/>
            <person name="Orosz E."/>
            <person name="Ouedraogo J.P."/>
            <person name="Overkamp K.M."/>
            <person name="Park H.-S."/>
            <person name="Perrone G."/>
            <person name="Piumi F."/>
            <person name="Punt P.J."/>
            <person name="Ram A.F."/>
            <person name="Ramon A."/>
            <person name="Rauscher S."/>
            <person name="Record E."/>
            <person name="Riano-Pachon D.M."/>
            <person name="Robert V."/>
            <person name="Roehrig J."/>
            <person name="Ruller R."/>
            <person name="Salamov A."/>
            <person name="Salih N.S."/>
            <person name="Samson R.A."/>
            <person name="Sandor E."/>
            <person name="Sanguinetti M."/>
            <person name="Schuetze T."/>
            <person name="Sepcic K."/>
            <person name="Shelest E."/>
            <person name="Sherlock G."/>
            <person name="Sophianopoulou V."/>
            <person name="Squina F.M."/>
            <person name="Sun H."/>
            <person name="Susca A."/>
            <person name="Todd R.B."/>
            <person name="Tsang A."/>
            <person name="Unkles S.E."/>
            <person name="van de Wiele N."/>
            <person name="van Rossen-Uffink D."/>
            <person name="Oliveira J.V."/>
            <person name="Vesth T.C."/>
            <person name="Visser J."/>
            <person name="Yu J.-H."/>
            <person name="Zhou M."/>
            <person name="Andersen M.R."/>
            <person name="Archer D.B."/>
            <person name="Baker S.E."/>
            <person name="Benoit I."/>
            <person name="Brakhage A.A."/>
            <person name="Braus G.H."/>
            <person name="Fischer R."/>
            <person name="Frisvad J.C."/>
            <person name="Goldman G.H."/>
            <person name="Houbraken J."/>
            <person name="Oakley B."/>
            <person name="Pocsi I."/>
            <person name="Scazzocchio C."/>
            <person name="Seiboth B."/>
            <person name="vanKuyk P.A."/>
            <person name="Wortman J."/>
            <person name="Dyer P.S."/>
            <person name="Grigoriev I.V."/>
        </authorList>
    </citation>
    <scope>NUCLEOTIDE SEQUENCE [LARGE SCALE GENOMIC DNA]</scope>
    <source>
        <strain evidence="4">DTO 134E9</strain>
    </source>
</reference>
<dbReference type="PROSITE" id="PS51340">
    <property type="entry name" value="MOSC"/>
    <property type="match status" value="1"/>
</dbReference>
<dbReference type="GO" id="GO:0030151">
    <property type="term" value="F:molybdenum ion binding"/>
    <property type="evidence" value="ECO:0007669"/>
    <property type="project" value="InterPro"/>
</dbReference>
<dbReference type="EMBL" id="KV878215">
    <property type="protein sequence ID" value="OJJ31748.1"/>
    <property type="molecule type" value="Genomic_DNA"/>
</dbReference>
<feature type="transmembrane region" description="Helical" evidence="1">
    <location>
        <begin position="175"/>
        <end position="197"/>
    </location>
</feature>
<proteinExistence type="predicted"/>
<dbReference type="SUPFAM" id="SSF141673">
    <property type="entry name" value="MOSC N-terminal domain-like"/>
    <property type="match status" value="1"/>
</dbReference>
<evidence type="ECO:0000259" key="2">
    <source>
        <dbReference type="PROSITE" id="PS51340"/>
    </source>
</evidence>
<evidence type="ECO:0000256" key="1">
    <source>
        <dbReference type="SAM" id="Phobius"/>
    </source>
</evidence>
<dbReference type="VEuPathDB" id="FungiDB:ASPWEDRAFT_175072"/>
<dbReference type="Pfam" id="PF03476">
    <property type="entry name" value="MOSC_N"/>
    <property type="match status" value="1"/>
</dbReference>
<gene>
    <name evidence="3" type="ORF">ASPWEDRAFT_175072</name>
</gene>
<evidence type="ECO:0000313" key="3">
    <source>
        <dbReference type="EMBL" id="OJJ31748.1"/>
    </source>
</evidence>
<keyword evidence="1" id="KW-1133">Transmembrane helix</keyword>
<dbReference type="PANTHER" id="PTHR14237:SF34">
    <property type="entry name" value="MOSC DOMAIN PROTEIN (AFU_ORTHOLOGUE AFUA_2G07820)"/>
    <property type="match status" value="1"/>
</dbReference>
<feature type="transmembrane region" description="Helical" evidence="1">
    <location>
        <begin position="203"/>
        <end position="224"/>
    </location>
</feature>
<dbReference type="GeneID" id="63747160"/>
<feature type="domain" description="MOSC" evidence="2">
    <location>
        <begin position="216"/>
        <end position="377"/>
    </location>
</feature>
<accession>A0A1L9RA16</accession>
<dbReference type="PANTHER" id="PTHR14237">
    <property type="entry name" value="MOLYBDOPTERIN COFACTOR SULFURASE MOSC"/>
    <property type="match status" value="1"/>
</dbReference>
<dbReference type="AlphaFoldDB" id="A0A1L9RA16"/>
<name>A0A1L9RA16_ASPWE</name>
<dbReference type="GO" id="GO:0003824">
    <property type="term" value="F:catalytic activity"/>
    <property type="evidence" value="ECO:0007669"/>
    <property type="project" value="InterPro"/>
</dbReference>
<dbReference type="Proteomes" id="UP000184383">
    <property type="component" value="Unassembled WGS sequence"/>
</dbReference>
<keyword evidence="1" id="KW-0472">Membrane</keyword>
<dbReference type="SUPFAM" id="SSF50800">
    <property type="entry name" value="PK beta-barrel domain-like"/>
    <property type="match status" value="1"/>
</dbReference>
<dbReference type="RefSeq" id="XP_040685425.1">
    <property type="nucleotide sequence ID" value="XM_040831312.1"/>
</dbReference>
<protein>
    <recommendedName>
        <fullName evidence="2">MOSC domain-containing protein</fullName>
    </recommendedName>
</protein>
<sequence>MHISQLYTYPIKSLRGTALPESVVTRTGFQYDRRFMLLKVIRGEDGADTLENMHVSNFHEMSLFLTDIVFPTEHEDGTIFVSYRPPEAVDNQDPLVKTLKVPLQPNTRGLAELDIEMHKSLTKGYDMGSAYNDWFSERFGYRVVLAYLGPHSRQVLGTFAPSKSSAHRKSSSSILSMRTLMALATMTLVLAVVGTPAVSGDAVFSIVATAGTLLVAVTLSIMNLQGWPSFLWRREEEEEALTFADTAPYLLASKTSLDNVSARLTGMEMDITKFRPNIVVSGAKTAFEEDFWAELTIGGDRVRLLLTANCIRCQSINIDYATGKKGTGEVGSVFKRLMKDRRVDKGARFSPVFGRYTFLDPSSDQVSIRVGDEVTLSRTISERTTYDWPGLAY</sequence>
<dbReference type="InterPro" id="IPR005303">
    <property type="entry name" value="MOCOS_middle"/>
</dbReference>
<dbReference type="GO" id="GO:0030170">
    <property type="term" value="F:pyridoxal phosphate binding"/>
    <property type="evidence" value="ECO:0007669"/>
    <property type="project" value="InterPro"/>
</dbReference>
<dbReference type="InterPro" id="IPR005302">
    <property type="entry name" value="MoCF_Sase_C"/>
</dbReference>
<dbReference type="OrthoDB" id="17255at2759"/>
<keyword evidence="4" id="KW-1185">Reference proteome</keyword>
<dbReference type="Pfam" id="PF03473">
    <property type="entry name" value="MOSC"/>
    <property type="match status" value="1"/>
</dbReference>
<dbReference type="InterPro" id="IPR011037">
    <property type="entry name" value="Pyrv_Knase-like_insert_dom_sf"/>
</dbReference>
<organism evidence="3 4">
    <name type="scientific">Aspergillus wentii DTO 134E9</name>
    <dbReference type="NCBI Taxonomy" id="1073089"/>
    <lineage>
        <taxon>Eukaryota</taxon>
        <taxon>Fungi</taxon>
        <taxon>Dikarya</taxon>
        <taxon>Ascomycota</taxon>
        <taxon>Pezizomycotina</taxon>
        <taxon>Eurotiomycetes</taxon>
        <taxon>Eurotiomycetidae</taxon>
        <taxon>Eurotiales</taxon>
        <taxon>Aspergillaceae</taxon>
        <taxon>Aspergillus</taxon>
        <taxon>Aspergillus subgen. Cremei</taxon>
    </lineage>
</organism>
<evidence type="ECO:0000313" key="4">
    <source>
        <dbReference type="Proteomes" id="UP000184383"/>
    </source>
</evidence>
<dbReference type="STRING" id="1073089.A0A1L9RA16"/>
<keyword evidence="1" id="KW-0812">Transmembrane</keyword>